<feature type="transmembrane region" description="Helical" evidence="6">
    <location>
        <begin position="147"/>
        <end position="168"/>
    </location>
</feature>
<feature type="transmembrane region" description="Helical" evidence="6">
    <location>
        <begin position="188"/>
        <end position="209"/>
    </location>
</feature>
<protein>
    <submittedName>
        <fullName evidence="7">Membrane protein</fullName>
    </submittedName>
</protein>
<keyword evidence="8" id="KW-1185">Reference proteome</keyword>
<keyword evidence="5 6" id="KW-0472">Membrane</keyword>
<sequence>MYSNIYLAYDRAVPVIRHKDSLLDFFSYMRQRAKLSHINEMAASLSFTTILSIVPMVTVSFALLTVMPRFLKLRRAFQDWLSDNLIPGAIGDPILMYLNQFALKAKGLTIFGTLGLLIGVFFTLITVENAFNRIWGVTQSRPFFRRIGIHMVATMIGPLLLGLSIYLSSMVLSASKGLIGPLSDGFNFMAAVFPILLSVMSFAVVYKILPYKKVLWTDALWGAVGAAVVFELAKALFTWFVASFPIYKTVYGAFAILPMFLVWIYVTWWVTLAGATVVANMPVVRAWEPSPKKP</sequence>
<dbReference type="GO" id="GO:0005886">
    <property type="term" value="C:plasma membrane"/>
    <property type="evidence" value="ECO:0007669"/>
    <property type="project" value="UniProtKB-SubCell"/>
</dbReference>
<comment type="subcellular location">
    <subcellularLocation>
        <location evidence="1">Cell membrane</location>
        <topology evidence="1">Multi-pass membrane protein</topology>
    </subcellularLocation>
</comment>
<evidence type="ECO:0000256" key="5">
    <source>
        <dbReference type="ARBA" id="ARBA00023136"/>
    </source>
</evidence>
<dbReference type="NCBIfam" id="TIGR00765">
    <property type="entry name" value="yihY_not_rbn"/>
    <property type="match status" value="1"/>
</dbReference>
<dbReference type="PANTHER" id="PTHR30213">
    <property type="entry name" value="INNER MEMBRANE PROTEIN YHJD"/>
    <property type="match status" value="1"/>
</dbReference>
<feature type="transmembrane region" description="Helical" evidence="6">
    <location>
        <begin position="262"/>
        <end position="284"/>
    </location>
</feature>
<evidence type="ECO:0000256" key="3">
    <source>
        <dbReference type="ARBA" id="ARBA00022692"/>
    </source>
</evidence>
<gene>
    <name evidence="7" type="ORF">SAMN06295916_1506</name>
</gene>
<evidence type="ECO:0000313" key="7">
    <source>
        <dbReference type="EMBL" id="SNC72154.1"/>
    </source>
</evidence>
<dbReference type="InterPro" id="IPR017039">
    <property type="entry name" value="Virul_fac_BrkB"/>
</dbReference>
<organism evidence="7 8">
    <name type="scientific">Polynucleobacter victoriensis</name>
    <dbReference type="NCBI Taxonomy" id="2049319"/>
    <lineage>
        <taxon>Bacteria</taxon>
        <taxon>Pseudomonadati</taxon>
        <taxon>Pseudomonadota</taxon>
        <taxon>Betaproteobacteria</taxon>
        <taxon>Burkholderiales</taxon>
        <taxon>Burkholderiaceae</taxon>
        <taxon>Polynucleobacter</taxon>
    </lineage>
</organism>
<feature type="transmembrane region" description="Helical" evidence="6">
    <location>
        <begin position="221"/>
        <end position="242"/>
    </location>
</feature>
<dbReference type="Pfam" id="PF03631">
    <property type="entry name" value="Virul_fac_BrkB"/>
    <property type="match status" value="1"/>
</dbReference>
<dbReference type="AlphaFoldDB" id="A0A212U200"/>
<keyword evidence="2" id="KW-1003">Cell membrane</keyword>
<reference evidence="8" key="1">
    <citation type="submission" date="2017-06" db="EMBL/GenBank/DDBJ databases">
        <authorList>
            <person name="Varghese N."/>
            <person name="Submissions S."/>
        </authorList>
    </citation>
    <scope>NUCLEOTIDE SEQUENCE [LARGE SCALE GENOMIC DNA]</scope>
    <source>
        <strain evidence="8">MWH-VicM1</strain>
    </source>
</reference>
<feature type="transmembrane region" description="Helical" evidence="6">
    <location>
        <begin position="41"/>
        <end position="64"/>
    </location>
</feature>
<feature type="transmembrane region" description="Helical" evidence="6">
    <location>
        <begin position="108"/>
        <end position="127"/>
    </location>
</feature>
<dbReference type="Proteomes" id="UP000197215">
    <property type="component" value="Unassembled WGS sequence"/>
</dbReference>
<dbReference type="EMBL" id="FYEX01000002">
    <property type="protein sequence ID" value="SNC72154.1"/>
    <property type="molecule type" value="Genomic_DNA"/>
</dbReference>
<accession>A0A212U200</accession>
<evidence type="ECO:0000256" key="6">
    <source>
        <dbReference type="SAM" id="Phobius"/>
    </source>
</evidence>
<evidence type="ECO:0000256" key="2">
    <source>
        <dbReference type="ARBA" id="ARBA00022475"/>
    </source>
</evidence>
<dbReference type="PIRSF" id="PIRSF035875">
    <property type="entry name" value="RNase_BN"/>
    <property type="match status" value="1"/>
</dbReference>
<keyword evidence="3 6" id="KW-0812">Transmembrane</keyword>
<keyword evidence="4 6" id="KW-1133">Transmembrane helix</keyword>
<name>A0A212U200_9BURK</name>
<evidence type="ECO:0000256" key="4">
    <source>
        <dbReference type="ARBA" id="ARBA00022989"/>
    </source>
</evidence>
<evidence type="ECO:0000313" key="8">
    <source>
        <dbReference type="Proteomes" id="UP000197215"/>
    </source>
</evidence>
<proteinExistence type="predicted"/>
<evidence type="ECO:0000256" key="1">
    <source>
        <dbReference type="ARBA" id="ARBA00004651"/>
    </source>
</evidence>
<dbReference type="PANTHER" id="PTHR30213:SF0">
    <property type="entry name" value="UPF0761 MEMBRANE PROTEIN YIHY"/>
    <property type="match status" value="1"/>
</dbReference>